<dbReference type="AlphaFoldDB" id="A0A226DBW6"/>
<accession>A0A226DBW6</accession>
<protein>
    <submittedName>
        <fullName evidence="2">Uncharacterized protein</fullName>
    </submittedName>
</protein>
<sequence>MTSTYVTNITLNLDSHPLKVTKLSRHVVTFVNLDLNSIYEDRSENFWLLWKIFISIHPAFIFANVDNHSVLNSTHDYIKYYPELVGTSKLFLFQTNQNITWIPCVPCNSIVPLQKNNLTTLHDLAYEWDILNLQDFQTRSFDILRAVPQSSNKADYMCGPSIVYFGESEAPDSCGVAILGRKYNFTLVDPLTTSFSEIVSIGRAMFDTMLTTEVIGYMSVIKMLPLQLHKEQFHFTIVTNFPSRMGALHDFLTPFDHFTWGSLYLSCLLISLVIYTERKLFLLPCLKYEPIFNLAAQLLGQYSGYFVRINFKTIAVIWSVSCYIVMANLYQGAIYSCLTVTLLPSVPKTVEGIVSFNLKIVTSSELLVPTEYGMTSRSLLKDHIPDIISKFPTNSKFVKILKKLDSNLIFFNPAAIYIWDLATNISNHLNIYNSNETIGTSGMFAVMNANQKQNHFNSIMKIMGKRLLIEEGHSGKDVDFQFLKLDVANFNFICFKISNGINHLTESGIYGRWGVIYYLKSDLKLMRKIGNESYSKLFRMEMANANGMGIPEQETQDEPVSLAVIKYVFGLCLISMSLACLVAFGERICFRKTYQTCFDTQKNFLNDMRKKVKYNSIWWKKRYRARVKRS</sequence>
<name>A0A226DBW6_FOLCA</name>
<feature type="transmembrane region" description="Helical" evidence="1">
    <location>
        <begin position="564"/>
        <end position="584"/>
    </location>
</feature>
<reference evidence="2 3" key="1">
    <citation type="submission" date="2015-12" db="EMBL/GenBank/DDBJ databases">
        <title>The genome of Folsomia candida.</title>
        <authorList>
            <person name="Faddeeva A."/>
            <person name="Derks M.F."/>
            <person name="Anvar Y."/>
            <person name="Smit S."/>
            <person name="Van Straalen N."/>
            <person name="Roelofs D."/>
        </authorList>
    </citation>
    <scope>NUCLEOTIDE SEQUENCE [LARGE SCALE GENOMIC DNA]</scope>
    <source>
        <strain evidence="2 3">VU population</strain>
        <tissue evidence="2">Whole body</tissue>
    </source>
</reference>
<keyword evidence="3" id="KW-1185">Reference proteome</keyword>
<evidence type="ECO:0000313" key="2">
    <source>
        <dbReference type="EMBL" id="OXA42217.1"/>
    </source>
</evidence>
<organism evidence="2 3">
    <name type="scientific">Folsomia candida</name>
    <name type="common">Springtail</name>
    <dbReference type="NCBI Taxonomy" id="158441"/>
    <lineage>
        <taxon>Eukaryota</taxon>
        <taxon>Metazoa</taxon>
        <taxon>Ecdysozoa</taxon>
        <taxon>Arthropoda</taxon>
        <taxon>Hexapoda</taxon>
        <taxon>Collembola</taxon>
        <taxon>Entomobryomorpha</taxon>
        <taxon>Isotomoidea</taxon>
        <taxon>Isotomidae</taxon>
        <taxon>Proisotominae</taxon>
        <taxon>Folsomia</taxon>
    </lineage>
</organism>
<dbReference type="EMBL" id="LNIX01000026">
    <property type="protein sequence ID" value="OXA42217.1"/>
    <property type="molecule type" value="Genomic_DNA"/>
</dbReference>
<gene>
    <name evidence="2" type="ORF">Fcan01_22947</name>
</gene>
<dbReference type="Proteomes" id="UP000198287">
    <property type="component" value="Unassembled WGS sequence"/>
</dbReference>
<comment type="caution">
    <text evidence="2">The sequence shown here is derived from an EMBL/GenBank/DDBJ whole genome shotgun (WGS) entry which is preliminary data.</text>
</comment>
<evidence type="ECO:0000256" key="1">
    <source>
        <dbReference type="SAM" id="Phobius"/>
    </source>
</evidence>
<evidence type="ECO:0000313" key="3">
    <source>
        <dbReference type="Proteomes" id="UP000198287"/>
    </source>
</evidence>
<proteinExistence type="predicted"/>
<keyword evidence="1" id="KW-0472">Membrane</keyword>
<keyword evidence="1" id="KW-0812">Transmembrane</keyword>
<keyword evidence="1" id="KW-1133">Transmembrane helix</keyword>